<keyword evidence="4" id="KW-0808">Transferase</keyword>
<evidence type="ECO:0000313" key="10">
    <source>
        <dbReference type="EMBL" id="GAI22626.1"/>
    </source>
</evidence>
<sequence length="208" mass="22606">MAKRARVSFEAGGETIGGYSLIIDTELIRYKWVSVNGDYPDYQKLIPTEFNTTAHFDTLEAIKAVNSLKAISDNPKAYPIDLTIGDGKVVMADPDDKGQAELTADTDGQGKVRLDGQYLAEALKACGGMVEFKLINAYSPMLFCADGYQLVVMPMLTNEANEQATADREAKAKAEKPAEPESQPEATEQAEPVTDKPKRSRAKQPATA</sequence>
<keyword evidence="3" id="KW-0963">Cytoplasm</keyword>
<proteinExistence type="inferred from homology"/>
<accession>X1MX90</accession>
<dbReference type="GO" id="GO:0003887">
    <property type="term" value="F:DNA-directed DNA polymerase activity"/>
    <property type="evidence" value="ECO:0007669"/>
    <property type="project" value="UniProtKB-KW"/>
</dbReference>
<name>X1MX90_9ZZZZ</name>
<evidence type="ECO:0000256" key="2">
    <source>
        <dbReference type="ARBA" id="ARBA00010752"/>
    </source>
</evidence>
<protein>
    <submittedName>
        <fullName evidence="10">Uncharacterized protein</fullName>
    </submittedName>
</protein>
<dbReference type="EMBL" id="BARV01020019">
    <property type="protein sequence ID" value="GAI22626.1"/>
    <property type="molecule type" value="Genomic_DNA"/>
</dbReference>
<dbReference type="CDD" id="cd00140">
    <property type="entry name" value="beta_clamp"/>
    <property type="match status" value="1"/>
</dbReference>
<dbReference type="SUPFAM" id="SSF55979">
    <property type="entry name" value="DNA clamp"/>
    <property type="match status" value="1"/>
</dbReference>
<evidence type="ECO:0000256" key="5">
    <source>
        <dbReference type="ARBA" id="ARBA00022695"/>
    </source>
</evidence>
<keyword evidence="6" id="KW-0235">DNA replication</keyword>
<evidence type="ECO:0000256" key="1">
    <source>
        <dbReference type="ARBA" id="ARBA00004496"/>
    </source>
</evidence>
<evidence type="ECO:0000256" key="8">
    <source>
        <dbReference type="ARBA" id="ARBA00023125"/>
    </source>
</evidence>
<comment type="subcellular location">
    <subcellularLocation>
        <location evidence="1">Cytoplasm</location>
    </subcellularLocation>
</comment>
<evidence type="ECO:0000256" key="9">
    <source>
        <dbReference type="SAM" id="MobiDB-lite"/>
    </source>
</evidence>
<comment type="caution">
    <text evidence="10">The sequence shown here is derived from an EMBL/GenBank/DDBJ whole genome shotgun (WGS) entry which is preliminary data.</text>
</comment>
<dbReference type="Gene3D" id="3.70.10.10">
    <property type="match status" value="1"/>
</dbReference>
<keyword evidence="7" id="KW-0239">DNA-directed DNA polymerase</keyword>
<keyword evidence="8" id="KW-0238">DNA-binding</keyword>
<evidence type="ECO:0000256" key="6">
    <source>
        <dbReference type="ARBA" id="ARBA00022705"/>
    </source>
</evidence>
<evidence type="ECO:0000256" key="3">
    <source>
        <dbReference type="ARBA" id="ARBA00022490"/>
    </source>
</evidence>
<gene>
    <name evidence="10" type="ORF">S06H3_33529</name>
</gene>
<keyword evidence="5" id="KW-0548">Nucleotidyltransferase</keyword>
<dbReference type="InterPro" id="IPR046938">
    <property type="entry name" value="DNA_clamp_sf"/>
</dbReference>
<dbReference type="PANTHER" id="PTHR30478">
    <property type="entry name" value="DNA POLYMERASE III SUBUNIT BETA"/>
    <property type="match status" value="1"/>
</dbReference>
<feature type="compositionally biased region" description="Basic and acidic residues" evidence="9">
    <location>
        <begin position="165"/>
        <end position="179"/>
    </location>
</feature>
<dbReference type="InterPro" id="IPR001001">
    <property type="entry name" value="DNA_polIII_beta"/>
</dbReference>
<dbReference type="GO" id="GO:0006271">
    <property type="term" value="P:DNA strand elongation involved in DNA replication"/>
    <property type="evidence" value="ECO:0007669"/>
    <property type="project" value="TreeGrafter"/>
</dbReference>
<dbReference type="AlphaFoldDB" id="X1MX90"/>
<feature type="region of interest" description="Disordered" evidence="9">
    <location>
        <begin position="162"/>
        <end position="208"/>
    </location>
</feature>
<evidence type="ECO:0000256" key="7">
    <source>
        <dbReference type="ARBA" id="ARBA00022932"/>
    </source>
</evidence>
<organism evidence="10">
    <name type="scientific">marine sediment metagenome</name>
    <dbReference type="NCBI Taxonomy" id="412755"/>
    <lineage>
        <taxon>unclassified sequences</taxon>
        <taxon>metagenomes</taxon>
        <taxon>ecological metagenomes</taxon>
    </lineage>
</organism>
<dbReference type="GO" id="GO:0005737">
    <property type="term" value="C:cytoplasm"/>
    <property type="evidence" value="ECO:0007669"/>
    <property type="project" value="UniProtKB-SubCell"/>
</dbReference>
<reference evidence="10" key="1">
    <citation type="journal article" date="2014" name="Front. Microbiol.">
        <title>High frequency of phylogenetically diverse reductive dehalogenase-homologous genes in deep subseafloor sedimentary metagenomes.</title>
        <authorList>
            <person name="Kawai M."/>
            <person name="Futagami T."/>
            <person name="Toyoda A."/>
            <person name="Takaki Y."/>
            <person name="Nishi S."/>
            <person name="Hori S."/>
            <person name="Arai W."/>
            <person name="Tsubouchi T."/>
            <person name="Morono Y."/>
            <person name="Uchiyama I."/>
            <person name="Ito T."/>
            <person name="Fujiyama A."/>
            <person name="Inagaki F."/>
            <person name="Takami H."/>
        </authorList>
    </citation>
    <scope>NUCLEOTIDE SEQUENCE</scope>
    <source>
        <strain evidence="10">Expedition CK06-06</strain>
    </source>
</reference>
<comment type="similarity">
    <text evidence="2">Belongs to the beta sliding clamp family.</text>
</comment>
<dbReference type="GO" id="GO:0003677">
    <property type="term" value="F:DNA binding"/>
    <property type="evidence" value="ECO:0007669"/>
    <property type="project" value="UniProtKB-KW"/>
</dbReference>
<dbReference type="PANTHER" id="PTHR30478:SF0">
    <property type="entry name" value="BETA SLIDING CLAMP"/>
    <property type="match status" value="1"/>
</dbReference>
<evidence type="ECO:0000256" key="4">
    <source>
        <dbReference type="ARBA" id="ARBA00022679"/>
    </source>
</evidence>
<dbReference type="GO" id="GO:0009360">
    <property type="term" value="C:DNA polymerase III complex"/>
    <property type="evidence" value="ECO:0007669"/>
    <property type="project" value="InterPro"/>
</dbReference>